<dbReference type="InterPro" id="IPR050071">
    <property type="entry name" value="Dehydroquinate_synthase"/>
</dbReference>
<evidence type="ECO:0000256" key="1">
    <source>
        <dbReference type="ARBA" id="ARBA00001911"/>
    </source>
</evidence>
<evidence type="ECO:0000259" key="9">
    <source>
        <dbReference type="Pfam" id="PF01761"/>
    </source>
</evidence>
<dbReference type="InterPro" id="IPR056179">
    <property type="entry name" value="DHQS_C"/>
</dbReference>
<dbReference type="GO" id="GO:0009073">
    <property type="term" value="P:aromatic amino acid family biosynthetic process"/>
    <property type="evidence" value="ECO:0007669"/>
    <property type="project" value="UniProtKB-KW"/>
</dbReference>
<dbReference type="GO" id="GO:0046872">
    <property type="term" value="F:metal ion binding"/>
    <property type="evidence" value="ECO:0007669"/>
    <property type="project" value="UniProtKB-KW"/>
</dbReference>
<keyword evidence="5" id="KW-0520">NAD</keyword>
<dbReference type="eggNOG" id="COG0337">
    <property type="taxonomic scope" value="Bacteria"/>
</dbReference>
<evidence type="ECO:0000256" key="3">
    <source>
        <dbReference type="ARBA" id="ARBA00022605"/>
    </source>
</evidence>
<feature type="domain" description="3-dehydroquinate synthase N-terminal" evidence="9">
    <location>
        <begin position="55"/>
        <end position="166"/>
    </location>
</feature>
<feature type="domain" description="3-dehydroquinate synthase C-terminal" evidence="10">
    <location>
        <begin position="284"/>
        <end position="348"/>
    </location>
</feature>
<keyword evidence="7" id="KW-0456">Lyase</keyword>
<dbReference type="CDD" id="cd08195">
    <property type="entry name" value="DHQS"/>
    <property type="match status" value="1"/>
</dbReference>
<dbReference type="Gene3D" id="3.40.50.1970">
    <property type="match status" value="1"/>
</dbReference>
<evidence type="ECO:0000313" key="12">
    <source>
        <dbReference type="Proteomes" id="UP000004407"/>
    </source>
</evidence>
<dbReference type="GeneID" id="78338598"/>
<evidence type="ECO:0000256" key="2">
    <source>
        <dbReference type="ARBA" id="ARBA00001941"/>
    </source>
</evidence>
<evidence type="ECO:0000313" key="11">
    <source>
        <dbReference type="EMBL" id="EHJ41146.1"/>
    </source>
</evidence>
<keyword evidence="8" id="KW-0170">Cobalt</keyword>
<sequence>MQQRVIISQDIEHDLAQAIAETEHDRVFVLTDDITQECCLPKVAVLFAKHNATTITIHHDDTNKTLATLADVWTALQRGGATRHSLLVNLGGGMVTDLGGFAAATFKRGINFINIPTTLLAMVDAAVGGKTGINFGGLKNEVGAFANARYVIVNTCFLDTLDTANLCSGYAEMLKHSLISNAQMWAEHVNFDILQPDLAELQRMVAASIAVKEHIVADDPHEHGIRKALNFGHTIGHALEEFSMQQQGGAVVSTAPTKQEAQKGGAVVSAQLLPLARARTAPKNTLLHGYAVAFGLIGELYISARKAGFPTARLHQTTRFIRENYGAMAFTCDDYPTLLNLMRHDKKNTSDTINFTLLHDIGDIRINQTATDEEIREALDFIREGY</sequence>
<evidence type="ECO:0000256" key="4">
    <source>
        <dbReference type="ARBA" id="ARBA00022723"/>
    </source>
</evidence>
<dbReference type="Proteomes" id="UP000004407">
    <property type="component" value="Unassembled WGS sequence"/>
</dbReference>
<comment type="caution">
    <text evidence="11">The sequence shown here is derived from an EMBL/GenBank/DDBJ whole genome shotgun (WGS) entry which is preliminary data.</text>
</comment>
<dbReference type="PATRIC" id="fig|1002367.3.peg.829"/>
<dbReference type="PIRSF" id="PIRSF001455">
    <property type="entry name" value="DHQ_synth"/>
    <property type="match status" value="1"/>
</dbReference>
<evidence type="ECO:0000256" key="6">
    <source>
        <dbReference type="ARBA" id="ARBA00023141"/>
    </source>
</evidence>
<dbReference type="SUPFAM" id="SSF56796">
    <property type="entry name" value="Dehydroquinate synthase-like"/>
    <property type="match status" value="1"/>
</dbReference>
<dbReference type="InterPro" id="IPR030963">
    <property type="entry name" value="DHQ_synth_fam"/>
</dbReference>
<gene>
    <name evidence="11" type="ORF">HMPREF0673_01033</name>
</gene>
<dbReference type="HOGENOM" id="CLU_001201_0_1_10"/>
<dbReference type="GO" id="GO:0003856">
    <property type="term" value="F:3-dehydroquinate synthase activity"/>
    <property type="evidence" value="ECO:0007669"/>
    <property type="project" value="TreeGrafter"/>
</dbReference>
<dbReference type="Pfam" id="PF01761">
    <property type="entry name" value="DHQ_synthase"/>
    <property type="match status" value="1"/>
</dbReference>
<accession>G6AWN5</accession>
<dbReference type="GO" id="GO:0008652">
    <property type="term" value="P:amino acid biosynthetic process"/>
    <property type="evidence" value="ECO:0007669"/>
    <property type="project" value="UniProtKB-KW"/>
</dbReference>
<dbReference type="PANTHER" id="PTHR43622">
    <property type="entry name" value="3-DEHYDROQUINATE SYNTHASE"/>
    <property type="match status" value="1"/>
</dbReference>
<evidence type="ECO:0000256" key="8">
    <source>
        <dbReference type="ARBA" id="ARBA00023285"/>
    </source>
</evidence>
<evidence type="ECO:0000256" key="7">
    <source>
        <dbReference type="ARBA" id="ARBA00023239"/>
    </source>
</evidence>
<proteinExistence type="predicted"/>
<dbReference type="RefSeq" id="WP_007898627.1">
    <property type="nucleotide sequence ID" value="NZ_JH379401.1"/>
</dbReference>
<keyword evidence="6" id="KW-0057">Aromatic amino acid biosynthesis</keyword>
<dbReference type="EMBL" id="AFZZ01000093">
    <property type="protein sequence ID" value="EHJ41146.1"/>
    <property type="molecule type" value="Genomic_DNA"/>
</dbReference>
<organism evidence="11 12">
    <name type="scientific">Leyella stercorea DSM 18206</name>
    <dbReference type="NCBI Taxonomy" id="1002367"/>
    <lineage>
        <taxon>Bacteria</taxon>
        <taxon>Pseudomonadati</taxon>
        <taxon>Bacteroidota</taxon>
        <taxon>Bacteroidia</taxon>
        <taxon>Bacteroidales</taxon>
        <taxon>Prevotellaceae</taxon>
        <taxon>Leyella</taxon>
    </lineage>
</organism>
<keyword evidence="3" id="KW-0028">Amino-acid biosynthesis</keyword>
<reference evidence="11 12" key="1">
    <citation type="submission" date="2011-08" db="EMBL/GenBank/DDBJ databases">
        <authorList>
            <person name="Weinstock G."/>
            <person name="Sodergren E."/>
            <person name="Clifton S."/>
            <person name="Fulton L."/>
            <person name="Fulton B."/>
            <person name="Courtney L."/>
            <person name="Fronick C."/>
            <person name="Harrison M."/>
            <person name="Strong C."/>
            <person name="Farmer C."/>
            <person name="Delahaunty K."/>
            <person name="Markovic C."/>
            <person name="Hall O."/>
            <person name="Minx P."/>
            <person name="Tomlinson C."/>
            <person name="Mitreva M."/>
            <person name="Hou S."/>
            <person name="Chen J."/>
            <person name="Wollam A."/>
            <person name="Pepin K.H."/>
            <person name="Johnson M."/>
            <person name="Bhonagiri V."/>
            <person name="Zhang X."/>
            <person name="Suruliraj S."/>
            <person name="Warren W."/>
            <person name="Chinwalla A."/>
            <person name="Mardis E.R."/>
            <person name="Wilson R.K."/>
        </authorList>
    </citation>
    <scope>NUCLEOTIDE SEQUENCE [LARGE SCALE GENOMIC DNA]</scope>
    <source>
        <strain evidence="11 12">DSM 18206</strain>
    </source>
</reference>
<dbReference type="InterPro" id="IPR030960">
    <property type="entry name" value="DHQS/DOIS_N"/>
</dbReference>
<protein>
    <submittedName>
        <fullName evidence="11">Putative 3-dehydroquinate synthase</fullName>
    </submittedName>
</protein>
<comment type="cofactor">
    <cofactor evidence="2">
        <name>Co(2+)</name>
        <dbReference type="ChEBI" id="CHEBI:48828"/>
    </cofactor>
</comment>
<evidence type="ECO:0000259" key="10">
    <source>
        <dbReference type="Pfam" id="PF24621"/>
    </source>
</evidence>
<dbReference type="Pfam" id="PF24621">
    <property type="entry name" value="DHQS_C"/>
    <property type="match status" value="2"/>
</dbReference>
<dbReference type="Gene3D" id="1.20.1090.10">
    <property type="entry name" value="Dehydroquinate synthase-like - alpha domain"/>
    <property type="match status" value="1"/>
</dbReference>
<keyword evidence="4" id="KW-0479">Metal-binding</keyword>
<feature type="domain" description="3-dehydroquinate synthase C-terminal" evidence="10">
    <location>
        <begin position="169"/>
        <end position="245"/>
    </location>
</feature>
<comment type="cofactor">
    <cofactor evidence="1">
        <name>NAD(+)</name>
        <dbReference type="ChEBI" id="CHEBI:57540"/>
    </cofactor>
</comment>
<dbReference type="PANTHER" id="PTHR43622:SF7">
    <property type="entry name" value="3-DEHYDROQUINATE SYNTHASE, CHLOROPLASTIC"/>
    <property type="match status" value="1"/>
</dbReference>
<name>G6AWN5_9BACT</name>
<evidence type="ECO:0000256" key="5">
    <source>
        <dbReference type="ARBA" id="ARBA00023027"/>
    </source>
</evidence>
<dbReference type="AlphaFoldDB" id="G6AWN5"/>